<evidence type="ECO:0000313" key="2">
    <source>
        <dbReference type="EMBL" id="TXK31122.1"/>
    </source>
</evidence>
<name>A0A5C8J4Y7_9BACT</name>
<dbReference type="RefSeq" id="WP_147923545.1">
    <property type="nucleotide sequence ID" value="NZ_VRTY01000102.1"/>
</dbReference>
<dbReference type="EMBL" id="VRTY01000102">
    <property type="protein sequence ID" value="TXK31122.1"/>
    <property type="molecule type" value="Genomic_DNA"/>
</dbReference>
<accession>A0A5C8J4Y7</accession>
<keyword evidence="3" id="KW-1185">Reference proteome</keyword>
<dbReference type="OrthoDB" id="6372253at2"/>
<evidence type="ECO:0008006" key="4">
    <source>
        <dbReference type="Google" id="ProtNLM"/>
    </source>
</evidence>
<evidence type="ECO:0000313" key="3">
    <source>
        <dbReference type="Proteomes" id="UP000321926"/>
    </source>
</evidence>
<dbReference type="AlphaFoldDB" id="A0A5C8J4Y7"/>
<feature type="region of interest" description="Disordered" evidence="1">
    <location>
        <begin position="220"/>
        <end position="265"/>
    </location>
</feature>
<gene>
    <name evidence="2" type="ORF">FVR03_19985</name>
</gene>
<sequence length="265" mass="31376">MNQNNLDYLKEGLKYMGFGTNFNEELEKHVQRQQPEFQLTMQKPYFDSTMDYTLHFRRSDQSDMYFFNKYEATLKPDTSARETSQTFYVNKNSGITSREAYNLLNGRSVHKELVNAEGQHYKAWLQLDLGEKDLHGNHKVRQYHENYGFDLEKTLNQYNIKELQDPEQKEQMLRYLQKGNTLQVTALLEGQEVKRFIEASPQYKTINVYDEHMKPVKRETIQQKQETSPAASVKQEHAPKKSQQQDVVVEEKQEMKKSRRKGMSI</sequence>
<dbReference type="Proteomes" id="UP000321926">
    <property type="component" value="Unassembled WGS sequence"/>
</dbReference>
<comment type="caution">
    <text evidence="2">The sequence shown here is derived from an EMBL/GenBank/DDBJ whole genome shotgun (WGS) entry which is preliminary data.</text>
</comment>
<reference evidence="2 3" key="1">
    <citation type="submission" date="2019-08" db="EMBL/GenBank/DDBJ databases">
        <authorList>
            <person name="Shi S."/>
        </authorList>
    </citation>
    <scope>NUCLEOTIDE SEQUENCE [LARGE SCALE GENOMIC DNA]</scope>
    <source>
        <strain evidence="2 3">GY10130</strain>
    </source>
</reference>
<proteinExistence type="predicted"/>
<protein>
    <recommendedName>
        <fullName evidence="4">DUF3945 domain-containing protein</fullName>
    </recommendedName>
</protein>
<organism evidence="2 3">
    <name type="scientific">Pontibacter qinzhouensis</name>
    <dbReference type="NCBI Taxonomy" id="2603253"/>
    <lineage>
        <taxon>Bacteria</taxon>
        <taxon>Pseudomonadati</taxon>
        <taxon>Bacteroidota</taxon>
        <taxon>Cytophagia</taxon>
        <taxon>Cytophagales</taxon>
        <taxon>Hymenobacteraceae</taxon>
        <taxon>Pontibacter</taxon>
    </lineage>
</organism>
<evidence type="ECO:0000256" key="1">
    <source>
        <dbReference type="SAM" id="MobiDB-lite"/>
    </source>
</evidence>